<organism evidence="2 3">
    <name type="scientific">Flavobacterium cerinum</name>
    <dbReference type="NCBI Taxonomy" id="2502784"/>
    <lineage>
        <taxon>Bacteria</taxon>
        <taxon>Pseudomonadati</taxon>
        <taxon>Bacteroidota</taxon>
        <taxon>Flavobacteriia</taxon>
        <taxon>Flavobacteriales</taxon>
        <taxon>Flavobacteriaceae</taxon>
        <taxon>Flavobacterium</taxon>
    </lineage>
</organism>
<evidence type="ECO:0000313" key="2">
    <source>
        <dbReference type="EMBL" id="RWW92241.1"/>
    </source>
</evidence>
<keyword evidence="1" id="KW-1133">Transmembrane helix</keyword>
<evidence type="ECO:0000256" key="1">
    <source>
        <dbReference type="SAM" id="Phobius"/>
    </source>
</evidence>
<reference evidence="2 3" key="1">
    <citation type="submission" date="2019-01" db="EMBL/GenBank/DDBJ databases">
        <title>Flavobacterium sp. nov.,isolated from freshwater.</title>
        <authorList>
            <person name="Zhang R."/>
            <person name="Du Z.-J."/>
        </authorList>
    </citation>
    <scope>NUCLEOTIDE SEQUENCE [LARGE SCALE GENOMIC DNA]</scope>
    <source>
        <strain evidence="2 3">1E403</strain>
    </source>
</reference>
<evidence type="ECO:0000313" key="3">
    <source>
        <dbReference type="Proteomes" id="UP000287527"/>
    </source>
</evidence>
<proteinExistence type="predicted"/>
<name>A0A3S3Q3A6_9FLAO</name>
<keyword evidence="1" id="KW-0812">Transmembrane</keyword>
<sequence>MKKISRFFMLLIVSVVIAIGLFFINSSVITTTWVGKIAEIGFLTIPVFIVVALLYYANRALVKTVKGISKKKPSQQEGPKV</sequence>
<feature type="transmembrane region" description="Helical" evidence="1">
    <location>
        <begin position="7"/>
        <end position="25"/>
    </location>
</feature>
<protein>
    <submittedName>
        <fullName evidence="2">Uncharacterized protein</fullName>
    </submittedName>
</protein>
<keyword evidence="1" id="KW-0472">Membrane</keyword>
<feature type="transmembrane region" description="Helical" evidence="1">
    <location>
        <begin position="37"/>
        <end position="57"/>
    </location>
</feature>
<comment type="caution">
    <text evidence="2">The sequence shown here is derived from an EMBL/GenBank/DDBJ whole genome shotgun (WGS) entry which is preliminary data.</text>
</comment>
<keyword evidence="3" id="KW-1185">Reference proteome</keyword>
<accession>A0A3S3Q3A6</accession>
<dbReference type="EMBL" id="SBII01000012">
    <property type="protein sequence ID" value="RWW92241.1"/>
    <property type="molecule type" value="Genomic_DNA"/>
</dbReference>
<dbReference type="RefSeq" id="WP_128390822.1">
    <property type="nucleotide sequence ID" value="NZ_SBII01000012.1"/>
</dbReference>
<gene>
    <name evidence="2" type="ORF">EPI11_15110</name>
</gene>
<dbReference type="AlphaFoldDB" id="A0A3S3Q3A6"/>
<dbReference type="Proteomes" id="UP000287527">
    <property type="component" value="Unassembled WGS sequence"/>
</dbReference>